<evidence type="ECO:0000313" key="1">
    <source>
        <dbReference type="EMBL" id="NKI90567.1"/>
    </source>
</evidence>
<evidence type="ECO:0000313" key="2">
    <source>
        <dbReference type="Proteomes" id="UP000717634"/>
    </source>
</evidence>
<reference evidence="1 2" key="1">
    <citation type="submission" date="2020-03" db="EMBL/GenBank/DDBJ databases">
        <title>Genomic Encyclopedia of Type Strains, Phase IV (KMG-V): Genome sequencing to study the core and pangenomes of soil and plant-associated prokaryotes.</title>
        <authorList>
            <person name="Whitman W."/>
        </authorList>
    </citation>
    <scope>NUCLEOTIDE SEQUENCE [LARGE SCALE GENOMIC DNA]</scope>
    <source>
        <strain evidence="1 2">1B</strain>
    </source>
</reference>
<dbReference type="RefSeq" id="WP_168674168.1">
    <property type="nucleotide sequence ID" value="NZ_JAAVTK010000010.1"/>
</dbReference>
<evidence type="ECO:0008006" key="3">
    <source>
        <dbReference type="Google" id="ProtNLM"/>
    </source>
</evidence>
<protein>
    <recommendedName>
        <fullName evidence="3">Lipoprotein</fullName>
    </recommendedName>
</protein>
<accession>A0ABX1HK12</accession>
<name>A0ABX1HK12_9BACT</name>
<dbReference type="EMBL" id="JAAVTK010000010">
    <property type="protein sequence ID" value="NKI90567.1"/>
    <property type="molecule type" value="Genomic_DNA"/>
</dbReference>
<sequence>MFLLSSCEPVRENPSFMNSALMARNLIQICVDSTLRLDSGLNSVNYLVDFKLVKNLNREGVKQFMLTRSEASETNLDSLLIIARRFSKYSFGLPEAVIRFEKITVRTDGMLLVEISKIRAADGFIDAELLLKPNGLSFKCIRSGITRIG</sequence>
<proteinExistence type="predicted"/>
<comment type="caution">
    <text evidence="1">The sequence shown here is derived from an EMBL/GenBank/DDBJ whole genome shotgun (WGS) entry which is preliminary data.</text>
</comment>
<keyword evidence="2" id="KW-1185">Reference proteome</keyword>
<organism evidence="1 2">
    <name type="scientific">Hymenobacter artigasi</name>
    <dbReference type="NCBI Taxonomy" id="2719616"/>
    <lineage>
        <taxon>Bacteria</taxon>
        <taxon>Pseudomonadati</taxon>
        <taxon>Bacteroidota</taxon>
        <taxon>Cytophagia</taxon>
        <taxon>Cytophagales</taxon>
        <taxon>Hymenobacteraceae</taxon>
        <taxon>Hymenobacter</taxon>
    </lineage>
</organism>
<gene>
    <name evidence="1" type="ORF">HBN54_003174</name>
</gene>
<dbReference type="Proteomes" id="UP000717634">
    <property type="component" value="Unassembled WGS sequence"/>
</dbReference>